<comment type="caution">
    <text evidence="5">The sequence shown here is derived from an EMBL/GenBank/DDBJ whole genome shotgun (WGS) entry which is preliminary data.</text>
</comment>
<dbReference type="GO" id="GO:0016491">
    <property type="term" value="F:oxidoreductase activity"/>
    <property type="evidence" value="ECO:0007669"/>
    <property type="project" value="UniProtKB-KW"/>
</dbReference>
<dbReference type="InterPro" id="IPR021765">
    <property type="entry name" value="UstYa-like"/>
</dbReference>
<dbReference type="EMBL" id="JAADJZ010000005">
    <property type="protein sequence ID" value="KAF2875138.1"/>
    <property type="molecule type" value="Genomic_DNA"/>
</dbReference>
<dbReference type="GO" id="GO:0043386">
    <property type="term" value="P:mycotoxin biosynthetic process"/>
    <property type="evidence" value="ECO:0007669"/>
    <property type="project" value="InterPro"/>
</dbReference>
<comment type="similarity">
    <text evidence="3">Belongs to the ustYa family.</text>
</comment>
<keyword evidence="4" id="KW-0812">Transmembrane</keyword>
<evidence type="ECO:0000256" key="1">
    <source>
        <dbReference type="ARBA" id="ARBA00004685"/>
    </source>
</evidence>
<dbReference type="PANTHER" id="PTHR33365">
    <property type="entry name" value="YALI0B05434P"/>
    <property type="match status" value="1"/>
</dbReference>
<dbReference type="Proteomes" id="UP000481861">
    <property type="component" value="Unassembled WGS sequence"/>
</dbReference>
<gene>
    <name evidence="5" type="ORF">BDV95DRAFT_309506</name>
</gene>
<dbReference type="OrthoDB" id="3687641at2759"/>
<evidence type="ECO:0000256" key="2">
    <source>
        <dbReference type="ARBA" id="ARBA00023002"/>
    </source>
</evidence>
<sequence length="228" mass="25463">MASQNAEEYILKESLLNHEEDQLYAPLGKPGGRSGYRYLILMGTVVVSLLAGYSIGQTTVHEPVQYGLATPPGSFRTVWDLNTTFIQRPTLKSEAAWNSLVPVGRGFVHHPQLAPFVSNIAVFHQLHCLHGILVAYYKALESPPTSNFTDIPDFDHETGVKTAVPHIHHCFDYLRQTIMCAADTNMEVLDRETHATNGFGQTKKCRNYEHVFAWAERYANSSDTGILS</sequence>
<evidence type="ECO:0000313" key="5">
    <source>
        <dbReference type="EMBL" id="KAF2875138.1"/>
    </source>
</evidence>
<comment type="pathway">
    <text evidence="1">Mycotoxin biosynthesis.</text>
</comment>
<reference evidence="5 6" key="1">
    <citation type="submission" date="2020-01" db="EMBL/GenBank/DDBJ databases">
        <authorList>
            <consortium name="DOE Joint Genome Institute"/>
            <person name="Haridas S."/>
            <person name="Albert R."/>
            <person name="Binder M."/>
            <person name="Bloem J."/>
            <person name="Labutti K."/>
            <person name="Salamov A."/>
            <person name="Andreopoulos B."/>
            <person name="Baker S.E."/>
            <person name="Barry K."/>
            <person name="Bills G."/>
            <person name="Bluhm B.H."/>
            <person name="Cannon C."/>
            <person name="Castanera R."/>
            <person name="Culley D.E."/>
            <person name="Daum C."/>
            <person name="Ezra D."/>
            <person name="Gonzalez J.B."/>
            <person name="Henrissat B."/>
            <person name="Kuo A."/>
            <person name="Liang C."/>
            <person name="Lipzen A."/>
            <person name="Lutzoni F."/>
            <person name="Magnuson J."/>
            <person name="Mondo S."/>
            <person name="Nolan M."/>
            <person name="Ohm R."/>
            <person name="Pangilinan J."/>
            <person name="Park H.-J.H."/>
            <person name="Ramirez L."/>
            <person name="Alfaro M."/>
            <person name="Sun H."/>
            <person name="Tritt A."/>
            <person name="Yoshinaga Y."/>
            <person name="Zwiers L.-H.L."/>
            <person name="Turgeon B.G."/>
            <person name="Goodwin S.B."/>
            <person name="Spatafora J.W."/>
            <person name="Crous P.W."/>
            <person name="Grigoriev I.V."/>
        </authorList>
    </citation>
    <scope>NUCLEOTIDE SEQUENCE [LARGE SCALE GENOMIC DNA]</scope>
    <source>
        <strain evidence="5 6">CBS 611.86</strain>
    </source>
</reference>
<dbReference type="AlphaFoldDB" id="A0A7C8MCI2"/>
<keyword evidence="4" id="KW-0472">Membrane</keyword>
<feature type="transmembrane region" description="Helical" evidence="4">
    <location>
        <begin position="38"/>
        <end position="56"/>
    </location>
</feature>
<dbReference type="Pfam" id="PF11807">
    <property type="entry name" value="UstYa"/>
    <property type="match status" value="1"/>
</dbReference>
<evidence type="ECO:0008006" key="7">
    <source>
        <dbReference type="Google" id="ProtNLM"/>
    </source>
</evidence>
<evidence type="ECO:0000256" key="3">
    <source>
        <dbReference type="ARBA" id="ARBA00035112"/>
    </source>
</evidence>
<evidence type="ECO:0000256" key="4">
    <source>
        <dbReference type="SAM" id="Phobius"/>
    </source>
</evidence>
<organism evidence="5 6">
    <name type="scientific">Massariosphaeria phaeospora</name>
    <dbReference type="NCBI Taxonomy" id="100035"/>
    <lineage>
        <taxon>Eukaryota</taxon>
        <taxon>Fungi</taxon>
        <taxon>Dikarya</taxon>
        <taxon>Ascomycota</taxon>
        <taxon>Pezizomycotina</taxon>
        <taxon>Dothideomycetes</taxon>
        <taxon>Pleosporomycetidae</taxon>
        <taxon>Pleosporales</taxon>
        <taxon>Pleosporales incertae sedis</taxon>
        <taxon>Massariosphaeria</taxon>
    </lineage>
</organism>
<name>A0A7C8MCI2_9PLEO</name>
<keyword evidence="2" id="KW-0560">Oxidoreductase</keyword>
<keyword evidence="4" id="KW-1133">Transmembrane helix</keyword>
<dbReference type="PANTHER" id="PTHR33365:SF11">
    <property type="entry name" value="TAT PATHWAY SIGNAL SEQUENCE"/>
    <property type="match status" value="1"/>
</dbReference>
<proteinExistence type="inferred from homology"/>
<keyword evidence="6" id="KW-1185">Reference proteome</keyword>
<accession>A0A7C8MCI2</accession>
<evidence type="ECO:0000313" key="6">
    <source>
        <dbReference type="Proteomes" id="UP000481861"/>
    </source>
</evidence>
<protein>
    <recommendedName>
        <fullName evidence="7">Tat pathway signal sequence</fullName>
    </recommendedName>
</protein>